<dbReference type="InterPro" id="IPR000157">
    <property type="entry name" value="TIR_dom"/>
</dbReference>
<feature type="domain" description="TIR" evidence="5">
    <location>
        <begin position="8"/>
        <end position="172"/>
    </location>
</feature>
<dbReference type="AlphaFoldDB" id="G7KKT5"/>
<evidence type="ECO:0000313" key="7">
    <source>
        <dbReference type="EnsemblPlants" id="AES76431"/>
    </source>
</evidence>
<dbReference type="STRING" id="3880.G7KKT5"/>
<keyword evidence="1" id="KW-0433">Leucine-rich repeat</keyword>
<accession>A0A0C3VYI3</accession>
<accession>G7KKT5</accession>
<dbReference type="Gene3D" id="3.40.50.300">
    <property type="entry name" value="P-loop containing nucleotide triphosphate hydrolases"/>
    <property type="match status" value="1"/>
</dbReference>
<evidence type="ECO:0000259" key="5">
    <source>
        <dbReference type="PROSITE" id="PS50104"/>
    </source>
</evidence>
<organism evidence="6 8">
    <name type="scientific">Medicago truncatula</name>
    <name type="common">Barrel medic</name>
    <name type="synonym">Medicago tribuloides</name>
    <dbReference type="NCBI Taxonomy" id="3880"/>
    <lineage>
        <taxon>Eukaryota</taxon>
        <taxon>Viridiplantae</taxon>
        <taxon>Streptophyta</taxon>
        <taxon>Embryophyta</taxon>
        <taxon>Tracheophyta</taxon>
        <taxon>Spermatophyta</taxon>
        <taxon>Magnoliopsida</taxon>
        <taxon>eudicotyledons</taxon>
        <taxon>Gunneridae</taxon>
        <taxon>Pentapetalae</taxon>
        <taxon>rosids</taxon>
        <taxon>fabids</taxon>
        <taxon>Fabales</taxon>
        <taxon>Fabaceae</taxon>
        <taxon>Papilionoideae</taxon>
        <taxon>50 kb inversion clade</taxon>
        <taxon>NPAAA clade</taxon>
        <taxon>Hologalegina</taxon>
        <taxon>IRL clade</taxon>
        <taxon>Trifolieae</taxon>
        <taxon>Medicago</taxon>
    </lineage>
</organism>
<dbReference type="InterPro" id="IPR036390">
    <property type="entry name" value="WH_DNA-bd_sf"/>
</dbReference>
<dbReference type="InterPro" id="IPR044974">
    <property type="entry name" value="Disease_R_plants"/>
</dbReference>
<dbReference type="InterPro" id="IPR002182">
    <property type="entry name" value="NB-ARC"/>
</dbReference>
<gene>
    <name evidence="6" type="ordered locus">MTR_6g078610</name>
</gene>
<dbReference type="Pfam" id="PF01582">
    <property type="entry name" value="TIR"/>
    <property type="match status" value="1"/>
</dbReference>
<dbReference type="HOGENOM" id="CLU_001561_2_1_1"/>
<dbReference type="SUPFAM" id="SSF46785">
    <property type="entry name" value="Winged helix' DNA-binding domain"/>
    <property type="match status" value="1"/>
</dbReference>
<dbReference type="PROSITE" id="PS50104">
    <property type="entry name" value="TIR"/>
    <property type="match status" value="1"/>
</dbReference>
<feature type="transmembrane region" description="Helical" evidence="4">
    <location>
        <begin position="656"/>
        <end position="674"/>
    </location>
</feature>
<dbReference type="GO" id="GO:0007165">
    <property type="term" value="P:signal transduction"/>
    <property type="evidence" value="ECO:0007669"/>
    <property type="project" value="InterPro"/>
</dbReference>
<keyword evidence="3" id="KW-0611">Plant defense</keyword>
<dbReference type="SMART" id="SM00255">
    <property type="entry name" value="TIR"/>
    <property type="match status" value="1"/>
</dbReference>
<dbReference type="EnsemblPlants" id="AES76431">
    <property type="protein sequence ID" value="AES76431"/>
    <property type="gene ID" value="MTR_6g078610"/>
</dbReference>
<feature type="transmembrane region" description="Helical" evidence="4">
    <location>
        <begin position="592"/>
        <end position="612"/>
    </location>
</feature>
<dbReference type="InterPro" id="IPR035897">
    <property type="entry name" value="Toll_tir_struct_dom_sf"/>
</dbReference>
<evidence type="ECO:0000256" key="4">
    <source>
        <dbReference type="SAM" id="Phobius"/>
    </source>
</evidence>
<dbReference type="Pfam" id="PF00931">
    <property type="entry name" value="NB-ARC"/>
    <property type="match status" value="1"/>
</dbReference>
<feature type="transmembrane region" description="Helical" evidence="4">
    <location>
        <begin position="686"/>
        <end position="705"/>
    </location>
</feature>
<reference evidence="6 8" key="1">
    <citation type="journal article" date="2011" name="Nature">
        <title>The Medicago genome provides insight into the evolution of rhizobial symbioses.</title>
        <authorList>
            <person name="Young N.D."/>
            <person name="Debelle F."/>
            <person name="Oldroyd G.E."/>
            <person name="Geurts R."/>
            <person name="Cannon S.B."/>
            <person name="Udvardi M.K."/>
            <person name="Benedito V.A."/>
            <person name="Mayer K.F."/>
            <person name="Gouzy J."/>
            <person name="Schoof H."/>
            <person name="Van de Peer Y."/>
            <person name="Proost S."/>
            <person name="Cook D.R."/>
            <person name="Meyers B.C."/>
            <person name="Spannagl M."/>
            <person name="Cheung F."/>
            <person name="De Mita S."/>
            <person name="Krishnakumar V."/>
            <person name="Gundlach H."/>
            <person name="Zhou S."/>
            <person name="Mudge J."/>
            <person name="Bharti A.K."/>
            <person name="Murray J.D."/>
            <person name="Naoumkina M.A."/>
            <person name="Rosen B."/>
            <person name="Silverstein K.A."/>
            <person name="Tang H."/>
            <person name="Rombauts S."/>
            <person name="Zhao P.X."/>
            <person name="Zhou P."/>
            <person name="Barbe V."/>
            <person name="Bardou P."/>
            <person name="Bechner M."/>
            <person name="Bellec A."/>
            <person name="Berger A."/>
            <person name="Berges H."/>
            <person name="Bidwell S."/>
            <person name="Bisseling T."/>
            <person name="Choisne N."/>
            <person name="Couloux A."/>
            <person name="Denny R."/>
            <person name="Deshpande S."/>
            <person name="Dai X."/>
            <person name="Doyle J.J."/>
            <person name="Dudez A.M."/>
            <person name="Farmer A.D."/>
            <person name="Fouteau S."/>
            <person name="Franken C."/>
            <person name="Gibelin C."/>
            <person name="Gish J."/>
            <person name="Goldstein S."/>
            <person name="Gonzalez A.J."/>
            <person name="Green P.J."/>
            <person name="Hallab A."/>
            <person name="Hartog M."/>
            <person name="Hua A."/>
            <person name="Humphray S.J."/>
            <person name="Jeong D.H."/>
            <person name="Jing Y."/>
            <person name="Jocker A."/>
            <person name="Kenton S.M."/>
            <person name="Kim D.J."/>
            <person name="Klee K."/>
            <person name="Lai H."/>
            <person name="Lang C."/>
            <person name="Lin S."/>
            <person name="Macmil S.L."/>
            <person name="Magdelenat G."/>
            <person name="Matthews L."/>
            <person name="McCorrison J."/>
            <person name="Monaghan E.L."/>
            <person name="Mun J.H."/>
            <person name="Najar F.Z."/>
            <person name="Nicholson C."/>
            <person name="Noirot C."/>
            <person name="O'Bleness M."/>
            <person name="Paule C.R."/>
            <person name="Poulain J."/>
            <person name="Prion F."/>
            <person name="Qin B."/>
            <person name="Qu C."/>
            <person name="Retzel E.F."/>
            <person name="Riddle C."/>
            <person name="Sallet E."/>
            <person name="Samain S."/>
            <person name="Samson N."/>
            <person name="Sanders I."/>
            <person name="Saurat O."/>
            <person name="Scarpelli C."/>
            <person name="Schiex T."/>
            <person name="Segurens B."/>
            <person name="Severin A.J."/>
            <person name="Sherrier D.J."/>
            <person name="Shi R."/>
            <person name="Sims S."/>
            <person name="Singer S.R."/>
            <person name="Sinharoy S."/>
            <person name="Sterck L."/>
            <person name="Viollet A."/>
            <person name="Wang B.B."/>
            <person name="Wang K."/>
            <person name="Wang M."/>
            <person name="Wang X."/>
            <person name="Warfsmann J."/>
            <person name="Weissenbach J."/>
            <person name="White D.D."/>
            <person name="White J.D."/>
            <person name="Wiley G.B."/>
            <person name="Wincker P."/>
            <person name="Xing Y."/>
            <person name="Yang L."/>
            <person name="Yao Z."/>
            <person name="Ying F."/>
            <person name="Zhai J."/>
            <person name="Zhou L."/>
            <person name="Zuber A."/>
            <person name="Denarie J."/>
            <person name="Dixon R.A."/>
            <person name="May G.D."/>
            <person name="Schwartz D.C."/>
            <person name="Rogers J."/>
            <person name="Quetier F."/>
            <person name="Town C.D."/>
            <person name="Roe B.A."/>
        </authorList>
    </citation>
    <scope>NUCLEOTIDE SEQUENCE [LARGE SCALE GENOMIC DNA]</scope>
    <source>
        <strain evidence="6">A17</strain>
        <strain evidence="7 8">cv. Jemalong A17</strain>
    </source>
</reference>
<evidence type="ECO:0000256" key="1">
    <source>
        <dbReference type="ARBA" id="ARBA00022614"/>
    </source>
</evidence>
<protein>
    <submittedName>
        <fullName evidence="6">NB-ARC domain protein</fullName>
    </submittedName>
</protein>
<keyword evidence="4" id="KW-1133">Transmembrane helix</keyword>
<evidence type="ECO:0000256" key="3">
    <source>
        <dbReference type="ARBA" id="ARBA00022821"/>
    </source>
</evidence>
<proteinExistence type="predicted"/>
<dbReference type="EMBL" id="CM001222">
    <property type="protein sequence ID" value="AES76431.2"/>
    <property type="molecule type" value="Genomic_DNA"/>
</dbReference>
<keyword evidence="8" id="KW-1185">Reference proteome</keyword>
<dbReference type="PANTHER" id="PTHR11017:SF431">
    <property type="entry name" value="ADP-RIBOSYL CYCLASE_CYCLIC ADP-RIBOSE HYDROLASE"/>
    <property type="match status" value="1"/>
</dbReference>
<evidence type="ECO:0000313" key="6">
    <source>
        <dbReference type="EMBL" id="AES76431.2"/>
    </source>
</evidence>
<keyword evidence="4" id="KW-0812">Transmembrane</keyword>
<feature type="transmembrane region" description="Helical" evidence="4">
    <location>
        <begin position="725"/>
        <end position="745"/>
    </location>
</feature>
<keyword evidence="2" id="KW-0677">Repeat</keyword>
<dbReference type="Gene3D" id="3.40.50.10140">
    <property type="entry name" value="Toll/interleukin-1 receptor homology (TIR) domain"/>
    <property type="match status" value="1"/>
</dbReference>
<dbReference type="PRINTS" id="PR00364">
    <property type="entry name" value="DISEASERSIST"/>
</dbReference>
<dbReference type="PANTHER" id="PTHR11017">
    <property type="entry name" value="LEUCINE-RICH REPEAT-CONTAINING PROTEIN"/>
    <property type="match status" value="1"/>
</dbReference>
<keyword evidence="4" id="KW-0472">Membrane</keyword>
<dbReference type="Pfam" id="PF23282">
    <property type="entry name" value="WHD_ROQ1"/>
    <property type="match status" value="1"/>
</dbReference>
<feature type="transmembrane region" description="Helical" evidence="4">
    <location>
        <begin position="624"/>
        <end position="644"/>
    </location>
</feature>
<reference evidence="7" key="3">
    <citation type="submission" date="2015-04" db="UniProtKB">
        <authorList>
            <consortium name="EnsemblPlants"/>
        </authorList>
    </citation>
    <scope>IDENTIFICATION</scope>
    <source>
        <strain evidence="7">cv. Jemalong A17</strain>
    </source>
</reference>
<dbReference type="GO" id="GO:0043531">
    <property type="term" value="F:ADP binding"/>
    <property type="evidence" value="ECO:0007669"/>
    <property type="project" value="InterPro"/>
</dbReference>
<dbReference type="Proteomes" id="UP000002051">
    <property type="component" value="Chromosome 6"/>
</dbReference>
<evidence type="ECO:0000256" key="2">
    <source>
        <dbReference type="ARBA" id="ARBA00022737"/>
    </source>
</evidence>
<reference evidence="6 8" key="2">
    <citation type="journal article" date="2014" name="BMC Genomics">
        <title>An improved genome release (version Mt4.0) for the model legume Medicago truncatula.</title>
        <authorList>
            <person name="Tang H."/>
            <person name="Krishnakumar V."/>
            <person name="Bidwell S."/>
            <person name="Rosen B."/>
            <person name="Chan A."/>
            <person name="Zhou S."/>
            <person name="Gentzbittel L."/>
            <person name="Childs K.L."/>
            <person name="Yandell M."/>
            <person name="Gundlach H."/>
            <person name="Mayer K.F."/>
            <person name="Schwartz D.C."/>
            <person name="Town C.D."/>
        </authorList>
    </citation>
    <scope>GENOME REANNOTATION</scope>
    <source>
        <strain evidence="7 8">cv. Jemalong A17</strain>
    </source>
</reference>
<evidence type="ECO:0000313" key="8">
    <source>
        <dbReference type="Proteomes" id="UP000002051"/>
    </source>
</evidence>
<name>G7KKT5_MEDTR</name>
<dbReference type="GO" id="GO:0006952">
    <property type="term" value="P:defense response"/>
    <property type="evidence" value="ECO:0007669"/>
    <property type="project" value="UniProtKB-KW"/>
</dbReference>
<dbReference type="InterPro" id="IPR027417">
    <property type="entry name" value="P-loop_NTPase"/>
</dbReference>
<dbReference type="InterPro" id="IPR058192">
    <property type="entry name" value="WHD_ROQ1-like"/>
</dbReference>
<sequence>MASLTNGFKYDVFLSFKADDTASDFAGNLYKALNDRGIRTFMDDDNKKLENREKHFKTIEESKTAIIVLSRNYASSLSCLEQLASILDCMNRKRRLVWPVFYNMGPSCCKTRTGKLMGVHKAWSNHYKNRLKKTKKALHQVADLSGFHLNNGDAGSELELIERIVKEVSRELKLDTYSVKMQSQLKEVSSLLELGSDEVLMAGIYGTKGINRSKTKLARAVYNMIADQFEASCFLDDVSENSNKHGLVHLQNMLLSKMGVEDIWLGNAYKGVSIIKRKLHNKKVLLVLDNVDTLEQLEFLVGGTDWFGSGSRVIVTTCDKHLLAFHGIERRYEVQELKSGSLRAYSAYLPERADEETYALDDNNIQMILKDIFDALEKDTQSIFLDIVCCFKGYELTEVQNILRAHHGYNVKHHTEVLIYESMISISDGKVIIHHLIEKMAKELVRRESPTEPGKCSRLWLPEDIIHVLKENTGSSKIEIIHLDIPSTEHEEVIECDEDTFKNMINLKTLIIRRCRFSKALKNLPNSLRVLEWKTYLNFSHELPSNFDIKQLHICKLLHVLELQSCVTEVSHTSNWDFRTLLTSKRVFNTNVMWRIVGIVSSVVGLLCNAQSHSFNRFIGKWNTLKFFLYGVFSLVIFTTMLFVKPFSTSTRYGHIKPYTGFTVLMIISVYSFYYDKAVNGKPEILSIVSNAAFALTSLSLSKLIRFGFEIGIFSYFLGCLAVQLWTINWMLISVAIIFGCPLFVMHSSSHYQEEVDRDQIIDESSGSDPEVGNTVQPDVAHESRVIIDSYLDNQQEVSSEGQVIDSSVTIPEVASCGSDQGVVDIILEENSVNVVAS</sequence>
<dbReference type="SUPFAM" id="SSF52540">
    <property type="entry name" value="P-loop containing nucleoside triphosphate hydrolases"/>
    <property type="match status" value="1"/>
</dbReference>
<dbReference type="PaxDb" id="3880-AES76431"/>
<dbReference type="SUPFAM" id="SSF52200">
    <property type="entry name" value="Toll/Interleukin receptor TIR domain"/>
    <property type="match status" value="1"/>
</dbReference>